<comment type="similarity">
    <text evidence="6">Belongs to the peptidase C19 family.</text>
</comment>
<evidence type="ECO:0000259" key="8">
    <source>
        <dbReference type="PROSITE" id="PS50235"/>
    </source>
</evidence>
<dbReference type="PANTHER" id="PTHR43982:SF1">
    <property type="entry name" value="UBIQUITIN CARBOXYL-TERMINAL HYDROLASE 14"/>
    <property type="match status" value="1"/>
</dbReference>
<feature type="domain" description="USP" evidence="8">
    <location>
        <begin position="1"/>
        <end position="317"/>
    </location>
</feature>
<dbReference type="Gene3D" id="3.90.70.10">
    <property type="entry name" value="Cysteine proteinases"/>
    <property type="match status" value="1"/>
</dbReference>
<evidence type="ECO:0000313" key="9">
    <source>
        <dbReference type="EMBL" id="MEQ2214991.1"/>
    </source>
</evidence>
<feature type="compositionally biased region" description="Polar residues" evidence="7">
    <location>
        <begin position="452"/>
        <end position="477"/>
    </location>
</feature>
<evidence type="ECO:0000256" key="5">
    <source>
        <dbReference type="ARBA" id="ARBA00022807"/>
    </source>
</evidence>
<evidence type="ECO:0000256" key="3">
    <source>
        <dbReference type="ARBA" id="ARBA00022786"/>
    </source>
</evidence>
<evidence type="ECO:0000256" key="6">
    <source>
        <dbReference type="RuleBase" id="RU366025"/>
    </source>
</evidence>
<dbReference type="PANTHER" id="PTHR43982">
    <property type="entry name" value="UBIQUITIN CARBOXYL-TERMINAL HYDROLASE"/>
    <property type="match status" value="1"/>
</dbReference>
<evidence type="ECO:0000313" key="10">
    <source>
        <dbReference type="Proteomes" id="UP001434883"/>
    </source>
</evidence>
<dbReference type="InterPro" id="IPR018200">
    <property type="entry name" value="USP_CS"/>
</dbReference>
<proteinExistence type="inferred from homology"/>
<protein>
    <recommendedName>
        <fullName evidence="6">Ubiquitin carboxyl-terminal hydrolase</fullName>
        <ecNumber evidence="6">3.4.19.12</ecNumber>
    </recommendedName>
</protein>
<comment type="caution">
    <text evidence="9">The sequence shown here is derived from an EMBL/GenBank/DDBJ whole genome shotgun (WGS) entry which is preliminary data.</text>
</comment>
<dbReference type="PROSITE" id="PS50235">
    <property type="entry name" value="USP_3"/>
    <property type="match status" value="1"/>
</dbReference>
<keyword evidence="2 6" id="KW-0645">Protease</keyword>
<organism evidence="9 10">
    <name type="scientific">Xenoophorus captivus</name>
    <dbReference type="NCBI Taxonomy" id="1517983"/>
    <lineage>
        <taxon>Eukaryota</taxon>
        <taxon>Metazoa</taxon>
        <taxon>Chordata</taxon>
        <taxon>Craniata</taxon>
        <taxon>Vertebrata</taxon>
        <taxon>Euteleostomi</taxon>
        <taxon>Actinopterygii</taxon>
        <taxon>Neopterygii</taxon>
        <taxon>Teleostei</taxon>
        <taxon>Neoteleostei</taxon>
        <taxon>Acanthomorphata</taxon>
        <taxon>Ovalentaria</taxon>
        <taxon>Atherinomorphae</taxon>
        <taxon>Cyprinodontiformes</taxon>
        <taxon>Goodeidae</taxon>
        <taxon>Xenoophorus</taxon>
    </lineage>
</organism>
<dbReference type="PROSITE" id="PS00973">
    <property type="entry name" value="USP_2"/>
    <property type="match status" value="1"/>
</dbReference>
<dbReference type="Proteomes" id="UP001434883">
    <property type="component" value="Unassembled WGS sequence"/>
</dbReference>
<sequence>ASQGDVGHAVGLLTSQTVEVQDSAEPQESGTSAEAWDGQRGLPKDELQTAIELSLQESHNAEQEEQEFHSGVQREEGIIQSLEKKLEEGIIQSLEKEKGNLSSNRALEASAEENAARMKRKRCEAQSEMCSPGDWIRQNDWPVGIRNVGNTCWFSAVIQDKRNIAFMQELRCLFALMVGSTRRRQAAKPNGPAFLRHLCKTLYNIEQFGQYPLQVNGFNNLDECLEGAMVEKEIESLHSDHAVTSGREVSYRLHAVLVHEGQASAGHYWAYIYDHANQRWMKYNDVSITESSWEELERDSFGGMTNASAYCLMYIDDRLPQLITEDKDDETGQVLHGMDSLPAALRRYVQEDNRWFQQELSEWEEQFCQTATPQEESVTPAEPPSSSVESPQQTPVEPAPQSGPSAEELDQGAVLEPRSDSEKREEKTADADSRETTEEFLPPSASPGCQADATNTPAVSDTLELSPNSAELSQTSGLDAELGNQAPSELHVHSEVAGLNSEANDEPEASGEASRHAADPGTENQEQEEVPARQRQTENEVSEVEIPNVGRIMVRADADGYNEEVRK</sequence>
<dbReference type="InterPro" id="IPR001394">
    <property type="entry name" value="Peptidase_C19_UCH"/>
</dbReference>
<name>A0ABV0S4I9_9TELE</name>
<dbReference type="EC" id="3.4.19.12" evidence="6"/>
<dbReference type="CDD" id="cd02665">
    <property type="entry name" value="Peptidase_C19I"/>
    <property type="match status" value="1"/>
</dbReference>
<evidence type="ECO:0000256" key="4">
    <source>
        <dbReference type="ARBA" id="ARBA00022801"/>
    </source>
</evidence>
<keyword evidence="5 6" id="KW-0788">Thiol protease</keyword>
<dbReference type="SUPFAM" id="SSF54001">
    <property type="entry name" value="Cysteine proteinases"/>
    <property type="match status" value="1"/>
</dbReference>
<feature type="compositionally biased region" description="Polar residues" evidence="7">
    <location>
        <begin position="13"/>
        <end position="32"/>
    </location>
</feature>
<feature type="region of interest" description="Disordered" evidence="7">
    <location>
        <begin position="1"/>
        <end position="74"/>
    </location>
</feature>
<keyword evidence="10" id="KW-1185">Reference proteome</keyword>
<feature type="compositionally biased region" description="Basic and acidic residues" evidence="7">
    <location>
        <begin position="59"/>
        <end position="74"/>
    </location>
</feature>
<dbReference type="InterPro" id="IPR038765">
    <property type="entry name" value="Papain-like_cys_pep_sf"/>
</dbReference>
<dbReference type="InterPro" id="IPR028889">
    <property type="entry name" value="USP"/>
</dbReference>
<dbReference type="InterPro" id="IPR044635">
    <property type="entry name" value="UBP14-like"/>
</dbReference>
<reference evidence="9 10" key="1">
    <citation type="submission" date="2021-06" db="EMBL/GenBank/DDBJ databases">
        <authorList>
            <person name="Palmer J.M."/>
        </authorList>
    </citation>
    <scope>NUCLEOTIDE SEQUENCE [LARGE SCALE GENOMIC DNA]</scope>
    <source>
        <strain evidence="9 10">XC_2019</strain>
        <tissue evidence="9">Muscle</tissue>
    </source>
</reference>
<feature type="region of interest" description="Disordered" evidence="7">
    <location>
        <begin position="368"/>
        <end position="544"/>
    </location>
</feature>
<comment type="catalytic activity">
    <reaction evidence="1 6">
        <text>Thiol-dependent hydrolysis of ester, thioester, amide, peptide and isopeptide bonds formed by the C-terminal Gly of ubiquitin (a 76-residue protein attached to proteins as an intracellular targeting signal).</text>
        <dbReference type="EC" id="3.4.19.12"/>
    </reaction>
</comment>
<feature type="non-terminal residue" evidence="9">
    <location>
        <position position="1"/>
    </location>
</feature>
<gene>
    <name evidence="9" type="ORF">XENOCAPTIV_025338</name>
</gene>
<accession>A0ABV0S4I9</accession>
<evidence type="ECO:0000256" key="1">
    <source>
        <dbReference type="ARBA" id="ARBA00000707"/>
    </source>
</evidence>
<feature type="compositionally biased region" description="Low complexity" evidence="7">
    <location>
        <begin position="375"/>
        <end position="395"/>
    </location>
</feature>
<dbReference type="Pfam" id="PF00443">
    <property type="entry name" value="UCH"/>
    <property type="match status" value="1"/>
</dbReference>
<feature type="compositionally biased region" description="Basic and acidic residues" evidence="7">
    <location>
        <begin position="417"/>
        <end position="437"/>
    </location>
</feature>
<dbReference type="PROSITE" id="PS00972">
    <property type="entry name" value="USP_1"/>
    <property type="match status" value="1"/>
</dbReference>
<keyword evidence="4 6" id="KW-0378">Hydrolase</keyword>
<dbReference type="EMBL" id="JAHRIN010067828">
    <property type="protein sequence ID" value="MEQ2214991.1"/>
    <property type="molecule type" value="Genomic_DNA"/>
</dbReference>
<keyword evidence="3 6" id="KW-0833">Ubl conjugation pathway</keyword>
<evidence type="ECO:0000256" key="7">
    <source>
        <dbReference type="SAM" id="MobiDB-lite"/>
    </source>
</evidence>
<evidence type="ECO:0000256" key="2">
    <source>
        <dbReference type="ARBA" id="ARBA00022670"/>
    </source>
</evidence>